<evidence type="ECO:0000313" key="2">
    <source>
        <dbReference type="Proteomes" id="UP000823775"/>
    </source>
</evidence>
<accession>A0ABS8VMU1</accession>
<keyword evidence="2" id="KW-1185">Reference proteome</keyword>
<dbReference type="EMBL" id="JACEIK010005479">
    <property type="protein sequence ID" value="MCE0481609.1"/>
    <property type="molecule type" value="Genomic_DNA"/>
</dbReference>
<dbReference type="Proteomes" id="UP000823775">
    <property type="component" value="Unassembled WGS sequence"/>
</dbReference>
<gene>
    <name evidence="1" type="ORF">HAX54_039469</name>
</gene>
<comment type="caution">
    <text evidence="1">The sequence shown here is derived from an EMBL/GenBank/DDBJ whole genome shotgun (WGS) entry which is preliminary data.</text>
</comment>
<reference evidence="1 2" key="1">
    <citation type="journal article" date="2021" name="BMC Genomics">
        <title>Datura genome reveals duplications of psychoactive alkaloid biosynthetic genes and high mutation rate following tissue culture.</title>
        <authorList>
            <person name="Rajewski A."/>
            <person name="Carter-House D."/>
            <person name="Stajich J."/>
            <person name="Litt A."/>
        </authorList>
    </citation>
    <scope>NUCLEOTIDE SEQUENCE [LARGE SCALE GENOMIC DNA]</scope>
    <source>
        <strain evidence="1">AR-01</strain>
    </source>
</reference>
<sequence>MGGTWKNLKNLKVALKDMNTFMALSWKVDYSKTKIGMYSRQDGNSAYTAVIISSIKEAHKEMERWSEVGE</sequence>
<evidence type="ECO:0000313" key="1">
    <source>
        <dbReference type="EMBL" id="MCE0481609.1"/>
    </source>
</evidence>
<organism evidence="1 2">
    <name type="scientific">Datura stramonium</name>
    <name type="common">Jimsonweed</name>
    <name type="synonym">Common thornapple</name>
    <dbReference type="NCBI Taxonomy" id="4076"/>
    <lineage>
        <taxon>Eukaryota</taxon>
        <taxon>Viridiplantae</taxon>
        <taxon>Streptophyta</taxon>
        <taxon>Embryophyta</taxon>
        <taxon>Tracheophyta</taxon>
        <taxon>Spermatophyta</taxon>
        <taxon>Magnoliopsida</taxon>
        <taxon>eudicotyledons</taxon>
        <taxon>Gunneridae</taxon>
        <taxon>Pentapetalae</taxon>
        <taxon>asterids</taxon>
        <taxon>lamiids</taxon>
        <taxon>Solanales</taxon>
        <taxon>Solanaceae</taxon>
        <taxon>Solanoideae</taxon>
        <taxon>Datureae</taxon>
        <taxon>Datura</taxon>
    </lineage>
</organism>
<protein>
    <submittedName>
        <fullName evidence="1">Uncharacterized protein</fullName>
    </submittedName>
</protein>
<proteinExistence type="predicted"/>
<feature type="non-terminal residue" evidence="1">
    <location>
        <position position="70"/>
    </location>
</feature>
<name>A0ABS8VMU1_DATST</name>